<dbReference type="GO" id="GO:0003937">
    <property type="term" value="F:IMP cyclohydrolase activity"/>
    <property type="evidence" value="ECO:0007669"/>
    <property type="project" value="InterPro"/>
</dbReference>
<dbReference type="InterPro" id="IPR011607">
    <property type="entry name" value="MGS-like_dom"/>
</dbReference>
<organism evidence="9">
    <name type="scientific">marine metagenome</name>
    <dbReference type="NCBI Taxonomy" id="408172"/>
    <lineage>
        <taxon>unclassified sequences</taxon>
        <taxon>metagenomes</taxon>
        <taxon>ecological metagenomes</taxon>
    </lineage>
</organism>
<dbReference type="FunFam" id="3.40.50.1380:FF:000001">
    <property type="entry name" value="Bifunctional purine biosynthesis protein PurH"/>
    <property type="match status" value="1"/>
</dbReference>
<dbReference type="SUPFAM" id="SSF52335">
    <property type="entry name" value="Methylglyoxal synthase-like"/>
    <property type="match status" value="1"/>
</dbReference>
<dbReference type="SUPFAM" id="SSF53927">
    <property type="entry name" value="Cytidine deaminase-like"/>
    <property type="match status" value="1"/>
</dbReference>
<dbReference type="Gene3D" id="3.40.50.1380">
    <property type="entry name" value="Methylglyoxal synthase-like domain"/>
    <property type="match status" value="1"/>
</dbReference>
<dbReference type="GO" id="GO:0005829">
    <property type="term" value="C:cytosol"/>
    <property type="evidence" value="ECO:0007669"/>
    <property type="project" value="TreeGrafter"/>
</dbReference>
<evidence type="ECO:0000256" key="6">
    <source>
        <dbReference type="ARBA" id="ARBA00022801"/>
    </source>
</evidence>
<keyword evidence="4" id="KW-0808">Transferase</keyword>
<dbReference type="GO" id="GO:0004643">
    <property type="term" value="F:phosphoribosylaminoimidazolecarboxamide formyltransferase activity"/>
    <property type="evidence" value="ECO:0007669"/>
    <property type="project" value="InterPro"/>
</dbReference>
<dbReference type="InterPro" id="IPR024051">
    <property type="entry name" value="AICAR_Tfase_dup_dom_sf"/>
</dbReference>
<comment type="similarity">
    <text evidence="3">Belongs to the PurH family.</text>
</comment>
<keyword evidence="7" id="KW-0511">Multifunctional enzyme</keyword>
<evidence type="ECO:0000256" key="4">
    <source>
        <dbReference type="ARBA" id="ARBA00022679"/>
    </source>
</evidence>
<dbReference type="SMART" id="SM00798">
    <property type="entry name" value="AICARFT_IMPCHas"/>
    <property type="match status" value="1"/>
</dbReference>
<dbReference type="UniPathway" id="UPA00074">
    <property type="reaction ID" value="UER00133"/>
</dbReference>
<feature type="domain" description="MGS-like" evidence="8">
    <location>
        <begin position="1"/>
        <end position="147"/>
    </location>
</feature>
<evidence type="ECO:0000256" key="5">
    <source>
        <dbReference type="ARBA" id="ARBA00022755"/>
    </source>
</evidence>
<accession>A0A381TI59</accession>
<evidence type="ECO:0000256" key="1">
    <source>
        <dbReference type="ARBA" id="ARBA00004844"/>
    </source>
</evidence>
<keyword evidence="5" id="KW-0658">Purine biosynthesis</keyword>
<feature type="non-terminal residue" evidence="9">
    <location>
        <position position="316"/>
    </location>
</feature>
<dbReference type="AlphaFoldDB" id="A0A381TI59"/>
<dbReference type="PANTHER" id="PTHR11692">
    <property type="entry name" value="BIFUNCTIONAL PURINE BIOSYNTHESIS PROTEIN PURH"/>
    <property type="match status" value="1"/>
</dbReference>
<comment type="pathway">
    <text evidence="2">Purine metabolism; IMP biosynthesis via de novo pathway; 5-formamido-1-(5-phospho-D-ribosyl)imidazole-4-carboxamide from 5-amino-1-(5-phospho-D-ribosyl)imidazole-4-carboxamide (10-formyl THF route): step 1/1.</text>
</comment>
<sequence length="316" mass="35379">MNKLALFSVSNKTDVSKFGKFLINKGYKILSTGGTYKTLVNSHGTDSIIKISDYTNFNEVLGGRVKTLHPKIHSGLLSDNTNPEHLADMVNNDYNFINIVVVNLYPFKQTVSNPDVTEDEAIENIDIGGHTLIRASSKNYKRVLIITEPSDYEYITKNWNEIDVKFRKNMAKKALHHITKYDMAISGYFNKNITYRHYTEHIPLKYGCNPHQNISSICAINDNLPIKMLNGTPGYINLLDALGSWQLVSEIEKTTGIIAAASFKHTAPAGVSINKPLTDLMKKIYGVENYDLTPCSTAFIRARNSDPMSSFGDFIA</sequence>
<proteinExistence type="inferred from homology"/>
<name>A0A381TI59_9ZZZZ</name>
<comment type="pathway">
    <text evidence="1">Purine metabolism; IMP biosynthesis via de novo pathway; IMP from 5-formamido-1-(5-phospho-D-ribosyl)imidazole-4-carboxamide: step 1/1.</text>
</comment>
<dbReference type="InterPro" id="IPR002695">
    <property type="entry name" value="PurH-like"/>
</dbReference>
<dbReference type="PROSITE" id="PS51855">
    <property type="entry name" value="MGS"/>
    <property type="match status" value="1"/>
</dbReference>
<dbReference type="CDD" id="cd01421">
    <property type="entry name" value="IMPCH"/>
    <property type="match status" value="1"/>
</dbReference>
<keyword evidence="6" id="KW-0378">Hydrolase</keyword>
<dbReference type="Pfam" id="PF02142">
    <property type="entry name" value="MGS"/>
    <property type="match status" value="1"/>
</dbReference>
<evidence type="ECO:0000313" key="9">
    <source>
        <dbReference type="EMBL" id="SVA13633.1"/>
    </source>
</evidence>
<evidence type="ECO:0000259" key="8">
    <source>
        <dbReference type="PROSITE" id="PS51855"/>
    </source>
</evidence>
<dbReference type="InterPro" id="IPR016193">
    <property type="entry name" value="Cytidine_deaminase-like"/>
</dbReference>
<gene>
    <name evidence="9" type="ORF">METZ01_LOCUS66487</name>
</gene>
<dbReference type="SMART" id="SM00851">
    <property type="entry name" value="MGS"/>
    <property type="match status" value="1"/>
</dbReference>
<evidence type="ECO:0000256" key="7">
    <source>
        <dbReference type="ARBA" id="ARBA00023268"/>
    </source>
</evidence>
<reference evidence="9" key="1">
    <citation type="submission" date="2018-05" db="EMBL/GenBank/DDBJ databases">
        <authorList>
            <person name="Lanie J.A."/>
            <person name="Ng W.-L."/>
            <person name="Kazmierczak K.M."/>
            <person name="Andrzejewski T.M."/>
            <person name="Davidsen T.M."/>
            <person name="Wayne K.J."/>
            <person name="Tettelin H."/>
            <person name="Glass J.I."/>
            <person name="Rusch D."/>
            <person name="Podicherti R."/>
            <person name="Tsui H.-C.T."/>
            <person name="Winkler M.E."/>
        </authorList>
    </citation>
    <scope>NUCLEOTIDE SEQUENCE</scope>
</reference>
<dbReference type="InterPro" id="IPR036914">
    <property type="entry name" value="MGS-like_dom_sf"/>
</dbReference>
<dbReference type="Gene3D" id="3.40.140.20">
    <property type="match status" value="1"/>
</dbReference>
<dbReference type="EMBL" id="UINC01004345">
    <property type="protein sequence ID" value="SVA13633.1"/>
    <property type="molecule type" value="Genomic_DNA"/>
</dbReference>
<evidence type="ECO:0000256" key="2">
    <source>
        <dbReference type="ARBA" id="ARBA00004954"/>
    </source>
</evidence>
<dbReference type="GO" id="GO:0006189">
    <property type="term" value="P:'de novo' IMP biosynthetic process"/>
    <property type="evidence" value="ECO:0007669"/>
    <property type="project" value="UniProtKB-UniPathway"/>
</dbReference>
<dbReference type="Pfam" id="PF01808">
    <property type="entry name" value="AICARFT_IMPCHas"/>
    <property type="match status" value="1"/>
</dbReference>
<dbReference type="PANTHER" id="PTHR11692:SF0">
    <property type="entry name" value="BIFUNCTIONAL PURINE BIOSYNTHESIS PROTEIN ATIC"/>
    <property type="match status" value="1"/>
</dbReference>
<protein>
    <recommendedName>
        <fullName evidence="8">MGS-like domain-containing protein</fullName>
    </recommendedName>
</protein>
<evidence type="ECO:0000256" key="3">
    <source>
        <dbReference type="ARBA" id="ARBA00007667"/>
    </source>
</evidence>